<dbReference type="EMBL" id="JAZDWU010000001">
    <property type="protein sequence ID" value="KAL0015256.1"/>
    <property type="molecule type" value="Genomic_DNA"/>
</dbReference>
<evidence type="ECO:0000259" key="1">
    <source>
        <dbReference type="Pfam" id="PF14111"/>
    </source>
</evidence>
<comment type="caution">
    <text evidence="2">The sequence shown here is derived from an EMBL/GenBank/DDBJ whole genome shotgun (WGS) entry which is preliminary data.</text>
</comment>
<dbReference type="InterPro" id="IPR025558">
    <property type="entry name" value="DUF4283"/>
</dbReference>
<dbReference type="Pfam" id="PF14111">
    <property type="entry name" value="DUF4283"/>
    <property type="match status" value="1"/>
</dbReference>
<reference evidence="2 3" key="1">
    <citation type="submission" date="2024-01" db="EMBL/GenBank/DDBJ databases">
        <title>A telomere-to-telomere, gap-free genome of sweet tea (Lithocarpus litseifolius).</title>
        <authorList>
            <person name="Zhou J."/>
        </authorList>
    </citation>
    <scope>NUCLEOTIDE SEQUENCE [LARGE SCALE GENOMIC DNA]</scope>
    <source>
        <strain evidence="2">Zhou-2022a</strain>
        <tissue evidence="2">Leaf</tissue>
    </source>
</reference>
<feature type="domain" description="DUF4283" evidence="1">
    <location>
        <begin position="10"/>
        <end position="84"/>
    </location>
</feature>
<organism evidence="2 3">
    <name type="scientific">Lithocarpus litseifolius</name>
    <dbReference type="NCBI Taxonomy" id="425828"/>
    <lineage>
        <taxon>Eukaryota</taxon>
        <taxon>Viridiplantae</taxon>
        <taxon>Streptophyta</taxon>
        <taxon>Embryophyta</taxon>
        <taxon>Tracheophyta</taxon>
        <taxon>Spermatophyta</taxon>
        <taxon>Magnoliopsida</taxon>
        <taxon>eudicotyledons</taxon>
        <taxon>Gunneridae</taxon>
        <taxon>Pentapetalae</taxon>
        <taxon>rosids</taxon>
        <taxon>fabids</taxon>
        <taxon>Fagales</taxon>
        <taxon>Fagaceae</taxon>
        <taxon>Lithocarpus</taxon>
    </lineage>
</organism>
<dbReference type="Proteomes" id="UP001459277">
    <property type="component" value="Unassembled WGS sequence"/>
</dbReference>
<accession>A0AAW2E292</accession>
<gene>
    <name evidence="2" type="ORF">SO802_002325</name>
</gene>
<keyword evidence="3" id="KW-1185">Reference proteome</keyword>
<protein>
    <recommendedName>
        <fullName evidence="1">DUF4283 domain-containing protein</fullName>
    </recommendedName>
</protein>
<evidence type="ECO:0000313" key="2">
    <source>
        <dbReference type="EMBL" id="KAL0015256.1"/>
    </source>
</evidence>
<proteinExistence type="predicted"/>
<sequence length="94" mass="11081">MATLDFVIAAKFFTRRALNTEAIATTFKPLWRSKNGFKVKNMGNHIVLFTFDNRLEVDTILSNEPWSFDKHHMVLQRYDKDMSLDDFLFNLTSF</sequence>
<name>A0AAW2E292_9ROSI</name>
<evidence type="ECO:0000313" key="3">
    <source>
        <dbReference type="Proteomes" id="UP001459277"/>
    </source>
</evidence>
<dbReference type="AlphaFoldDB" id="A0AAW2E292"/>